<accession>A0A917AIU2</accession>
<dbReference type="Gene3D" id="2.40.160.10">
    <property type="entry name" value="Porin"/>
    <property type="match status" value="1"/>
</dbReference>
<dbReference type="GO" id="GO:0015288">
    <property type="term" value="F:porin activity"/>
    <property type="evidence" value="ECO:0007669"/>
    <property type="project" value="InterPro"/>
</dbReference>
<dbReference type="Pfam" id="PF13609">
    <property type="entry name" value="Porin_4"/>
    <property type="match status" value="1"/>
</dbReference>
<dbReference type="SUPFAM" id="SSF56935">
    <property type="entry name" value="Porins"/>
    <property type="match status" value="1"/>
</dbReference>
<evidence type="ECO:0000313" key="4">
    <source>
        <dbReference type="Proteomes" id="UP000606730"/>
    </source>
</evidence>
<dbReference type="InterPro" id="IPR023614">
    <property type="entry name" value="Porin_dom_sf"/>
</dbReference>
<feature type="signal peptide" evidence="1">
    <location>
        <begin position="1"/>
        <end position="20"/>
    </location>
</feature>
<proteinExistence type="predicted"/>
<organism evidence="3 4">
    <name type="scientific">Actibacterium pelagium</name>
    <dbReference type="NCBI Taxonomy" id="2029103"/>
    <lineage>
        <taxon>Bacteria</taxon>
        <taxon>Pseudomonadati</taxon>
        <taxon>Pseudomonadota</taxon>
        <taxon>Alphaproteobacteria</taxon>
        <taxon>Rhodobacterales</taxon>
        <taxon>Roseobacteraceae</taxon>
        <taxon>Actibacterium</taxon>
    </lineage>
</organism>
<evidence type="ECO:0000259" key="2">
    <source>
        <dbReference type="Pfam" id="PF13609"/>
    </source>
</evidence>
<comment type="caution">
    <text evidence="3">The sequence shown here is derived from an EMBL/GenBank/DDBJ whole genome shotgun (WGS) entry which is preliminary data.</text>
</comment>
<evidence type="ECO:0000256" key="1">
    <source>
        <dbReference type="SAM" id="SignalP"/>
    </source>
</evidence>
<reference evidence="3" key="2">
    <citation type="submission" date="2020-09" db="EMBL/GenBank/DDBJ databases">
        <authorList>
            <person name="Sun Q."/>
            <person name="Zhou Y."/>
        </authorList>
    </citation>
    <scope>NUCLEOTIDE SEQUENCE</scope>
    <source>
        <strain evidence="3">CGMCC 1.16012</strain>
    </source>
</reference>
<protein>
    <submittedName>
        <fullName evidence="3">Porin</fullName>
    </submittedName>
</protein>
<dbReference type="GO" id="GO:0016020">
    <property type="term" value="C:membrane"/>
    <property type="evidence" value="ECO:0007669"/>
    <property type="project" value="InterPro"/>
</dbReference>
<gene>
    <name evidence="3" type="ORF">GCM10011517_25280</name>
</gene>
<keyword evidence="4" id="KW-1185">Reference proteome</keyword>
<sequence>MKPILATSAILTVLAAPAFADLSLNMKADAGLVGGEDFFLYLSDGSLFVPDGDTHLYTEINAQAVGRGETDNGLSFGASVDLDVLNNSDGTIDDARIWVSGRFGTLGIGDFDGAFDWAMREAHLGLTIDDTEKHAGWSGNSGLDGTYNGTILRYVYSGNGFAVATSLELDEYGNDPVIGIGGRYTINHNAGDVTFGVGYQKGDGPFDSDDTQEIWGVSVTAEFYNGFEAVLNYSRYDYDDDFTGTFNGDWKFEHIGLAVGYTIDDLTVSANWGQIDQSGTYSWRNNTFEGYSLVANYDLGGGAEVRAGYAHGSGDGENYDHWSLGMSFSF</sequence>
<feature type="chain" id="PRO_5037041773" evidence="1">
    <location>
        <begin position="21"/>
        <end position="330"/>
    </location>
</feature>
<reference evidence="3" key="1">
    <citation type="journal article" date="2014" name="Int. J. Syst. Evol. Microbiol.">
        <title>Complete genome sequence of Corynebacterium casei LMG S-19264T (=DSM 44701T), isolated from a smear-ripened cheese.</title>
        <authorList>
            <consortium name="US DOE Joint Genome Institute (JGI-PGF)"/>
            <person name="Walter F."/>
            <person name="Albersmeier A."/>
            <person name="Kalinowski J."/>
            <person name="Ruckert C."/>
        </authorList>
    </citation>
    <scope>NUCLEOTIDE SEQUENCE</scope>
    <source>
        <strain evidence="3">CGMCC 1.16012</strain>
    </source>
</reference>
<evidence type="ECO:0000313" key="3">
    <source>
        <dbReference type="EMBL" id="GGE56492.1"/>
    </source>
</evidence>
<dbReference type="Proteomes" id="UP000606730">
    <property type="component" value="Unassembled WGS sequence"/>
</dbReference>
<dbReference type="InterPro" id="IPR033900">
    <property type="entry name" value="Gram_neg_porin_domain"/>
</dbReference>
<name>A0A917AIU2_9RHOB</name>
<dbReference type="RefSeq" id="WP_188720514.1">
    <property type="nucleotide sequence ID" value="NZ_BMKN01000002.1"/>
</dbReference>
<keyword evidence="1" id="KW-0732">Signal</keyword>
<feature type="domain" description="Porin" evidence="2">
    <location>
        <begin position="8"/>
        <end position="316"/>
    </location>
</feature>
<dbReference type="EMBL" id="BMKN01000002">
    <property type="protein sequence ID" value="GGE56492.1"/>
    <property type="molecule type" value="Genomic_DNA"/>
</dbReference>
<dbReference type="AlphaFoldDB" id="A0A917AIU2"/>